<name>A0A1J1J7E0_9DIPT</name>
<protein>
    <submittedName>
        <fullName evidence="2">CLUMA_CG021488, isoform A</fullName>
    </submittedName>
</protein>
<organism evidence="2 3">
    <name type="scientific">Clunio marinus</name>
    <dbReference type="NCBI Taxonomy" id="568069"/>
    <lineage>
        <taxon>Eukaryota</taxon>
        <taxon>Metazoa</taxon>
        <taxon>Ecdysozoa</taxon>
        <taxon>Arthropoda</taxon>
        <taxon>Hexapoda</taxon>
        <taxon>Insecta</taxon>
        <taxon>Pterygota</taxon>
        <taxon>Neoptera</taxon>
        <taxon>Endopterygota</taxon>
        <taxon>Diptera</taxon>
        <taxon>Nematocera</taxon>
        <taxon>Chironomoidea</taxon>
        <taxon>Chironomidae</taxon>
        <taxon>Clunio</taxon>
    </lineage>
</organism>
<accession>A0A1J1J7E0</accession>
<evidence type="ECO:0000313" key="3">
    <source>
        <dbReference type="Proteomes" id="UP000183832"/>
    </source>
</evidence>
<evidence type="ECO:0000256" key="1">
    <source>
        <dbReference type="SAM" id="Phobius"/>
    </source>
</evidence>
<dbReference type="EMBL" id="CVRI01000075">
    <property type="protein sequence ID" value="CRL08303.1"/>
    <property type="molecule type" value="Genomic_DNA"/>
</dbReference>
<gene>
    <name evidence="2" type="ORF">CLUMA_CG021488</name>
</gene>
<keyword evidence="1" id="KW-0472">Membrane</keyword>
<dbReference type="Proteomes" id="UP000183832">
    <property type="component" value="Unassembled WGS sequence"/>
</dbReference>
<keyword evidence="1" id="KW-0812">Transmembrane</keyword>
<reference evidence="2 3" key="1">
    <citation type="submission" date="2015-04" db="EMBL/GenBank/DDBJ databases">
        <authorList>
            <person name="Syromyatnikov M.Y."/>
            <person name="Popov V.N."/>
        </authorList>
    </citation>
    <scope>NUCLEOTIDE SEQUENCE [LARGE SCALE GENOMIC DNA]</scope>
</reference>
<sequence>MRGNVYFPKDTKRTDKQFCLMNNIAQISTLKSLLKREFRFLMQIYCYNAMVAAATVELVASHLIFTFNSMGNRKVLHKVHKLFKTLNFIVELLTVGAK</sequence>
<dbReference type="AlphaFoldDB" id="A0A1J1J7E0"/>
<evidence type="ECO:0000313" key="2">
    <source>
        <dbReference type="EMBL" id="CRL08303.1"/>
    </source>
</evidence>
<proteinExistence type="predicted"/>
<keyword evidence="3" id="KW-1185">Reference proteome</keyword>
<keyword evidence="1" id="KW-1133">Transmembrane helix</keyword>
<feature type="transmembrane region" description="Helical" evidence="1">
    <location>
        <begin position="44"/>
        <end position="65"/>
    </location>
</feature>